<evidence type="ECO:0000256" key="1">
    <source>
        <dbReference type="SAM" id="MobiDB-lite"/>
    </source>
</evidence>
<feature type="region of interest" description="Disordered" evidence="1">
    <location>
        <begin position="1"/>
        <end position="29"/>
    </location>
</feature>
<reference evidence="2 3" key="1">
    <citation type="submission" date="2013-01" db="EMBL/GenBank/DDBJ databases">
        <authorList>
            <person name="Harkins D.M."/>
            <person name="Durkin A.S."/>
            <person name="Brinkac L.M."/>
            <person name="Haft D.H."/>
            <person name="Selengut J.D."/>
            <person name="Sanka R."/>
            <person name="DePew J."/>
            <person name="Purushe J."/>
            <person name="Galloway R.L."/>
            <person name="Vinetz J.M."/>
            <person name="Sutton G.G."/>
            <person name="Nierman W.C."/>
            <person name="Fouts D.E."/>
        </authorList>
    </citation>
    <scope>NUCLEOTIDE SEQUENCE [LARGE SCALE GENOMIC DNA]</scope>
    <source>
        <strain evidence="2 3">79601</strain>
    </source>
</reference>
<protein>
    <submittedName>
        <fullName evidence="2">Uncharacterized protein</fullName>
    </submittedName>
</protein>
<comment type="caution">
    <text evidence="2">The sequence shown here is derived from an EMBL/GenBank/DDBJ whole genome shotgun (WGS) entry which is preliminary data.</text>
</comment>
<evidence type="ECO:0000313" key="3">
    <source>
        <dbReference type="Proteomes" id="UP000011988"/>
    </source>
</evidence>
<dbReference type="EMBL" id="ANIK01000012">
    <property type="protein sequence ID" value="EMJ97067.1"/>
    <property type="molecule type" value="Genomic_DNA"/>
</dbReference>
<gene>
    <name evidence="2" type="ORF">LEP1GSC194_4010</name>
</gene>
<feature type="compositionally biased region" description="Basic and acidic residues" evidence="1">
    <location>
        <begin position="19"/>
        <end position="29"/>
    </location>
</feature>
<dbReference type="PATRIC" id="fig|1218565.3.peg.713"/>
<sequence length="43" mass="4844">MSYLNPGKTSRLNFNEIGNPKRNEIKKGADSNVERLSSVQFGF</sequence>
<accession>M6CYV9</accession>
<evidence type="ECO:0000313" key="2">
    <source>
        <dbReference type="EMBL" id="EMJ97067.1"/>
    </source>
</evidence>
<proteinExistence type="predicted"/>
<dbReference type="Proteomes" id="UP000011988">
    <property type="component" value="Unassembled WGS sequence"/>
</dbReference>
<dbReference type="AlphaFoldDB" id="M6CYV9"/>
<name>M6CYV9_9LEPT</name>
<organism evidence="2 3">
    <name type="scientific">Leptospira alstonii serovar Sichuan str. 79601</name>
    <dbReference type="NCBI Taxonomy" id="1218565"/>
    <lineage>
        <taxon>Bacteria</taxon>
        <taxon>Pseudomonadati</taxon>
        <taxon>Spirochaetota</taxon>
        <taxon>Spirochaetia</taxon>
        <taxon>Leptospirales</taxon>
        <taxon>Leptospiraceae</taxon>
        <taxon>Leptospira</taxon>
    </lineage>
</organism>